<dbReference type="RefSeq" id="WP_344803668.1">
    <property type="nucleotide sequence ID" value="NZ_BAABBO010000001.1"/>
</dbReference>
<dbReference type="Gene3D" id="3.40.50.1110">
    <property type="entry name" value="SGNH hydrolase"/>
    <property type="match status" value="1"/>
</dbReference>
<dbReference type="EMBL" id="BAABBO010000001">
    <property type="protein sequence ID" value="GAA3952064.1"/>
    <property type="molecule type" value="Genomic_DNA"/>
</dbReference>
<proteinExistence type="predicted"/>
<evidence type="ECO:0000313" key="3">
    <source>
        <dbReference type="Proteomes" id="UP001501337"/>
    </source>
</evidence>
<dbReference type="InterPro" id="IPR036514">
    <property type="entry name" value="SGNH_hydro_sf"/>
</dbReference>
<dbReference type="Pfam" id="PF13472">
    <property type="entry name" value="Lipase_GDSL_2"/>
    <property type="match status" value="1"/>
</dbReference>
<dbReference type="CDD" id="cd00229">
    <property type="entry name" value="SGNH_hydrolase"/>
    <property type="match status" value="1"/>
</dbReference>
<keyword evidence="3" id="KW-1185">Reference proteome</keyword>
<evidence type="ECO:0000259" key="1">
    <source>
        <dbReference type="Pfam" id="PF13472"/>
    </source>
</evidence>
<dbReference type="SUPFAM" id="SSF52266">
    <property type="entry name" value="SGNH hydrolase"/>
    <property type="match status" value="1"/>
</dbReference>
<gene>
    <name evidence="2" type="ORF">GCM10022278_08890</name>
</gene>
<organism evidence="2 3">
    <name type="scientific">Allohahella marinimesophila</name>
    <dbReference type="NCBI Taxonomy" id="1054972"/>
    <lineage>
        <taxon>Bacteria</taxon>
        <taxon>Pseudomonadati</taxon>
        <taxon>Pseudomonadota</taxon>
        <taxon>Gammaproteobacteria</taxon>
        <taxon>Oceanospirillales</taxon>
        <taxon>Hahellaceae</taxon>
        <taxon>Allohahella</taxon>
    </lineage>
</organism>
<accession>A0ABP7NQI5</accession>
<comment type="caution">
    <text evidence="2">The sequence shown here is derived from an EMBL/GenBank/DDBJ whole genome shotgun (WGS) entry which is preliminary data.</text>
</comment>
<protein>
    <recommendedName>
        <fullName evidence="1">SGNH hydrolase-type esterase domain-containing protein</fullName>
    </recommendedName>
</protein>
<sequence length="307" mass="35286">MSLLDRHHVYLQTLDLVQSTRRIPYRSFPYVMVLGDSWLDYPGRNREFIAHPTNMMRTFMAAQRSSANWYDLAVSGATTRQLSGHLPKLKQLARDVQFDYIMVSAGGNDYFEKSHALLKDYNPLLSPSEHLEEAAFALVDHTVGQFYRKLVELRDRYQPKALIVGHGYLPPIALDEGFLRIGPIRIGPWISPAMRDKGYFAATREFRNLVITEMQARVSEAIRLGLSEADGPAPHRNYFFDAREHPEALALRDRSDWADEIHLSVAGYLRYTQVMIDDMVSKHLFPFRKNQALQAAERSLRTSRNTS</sequence>
<dbReference type="InterPro" id="IPR013830">
    <property type="entry name" value="SGNH_hydro"/>
</dbReference>
<evidence type="ECO:0000313" key="2">
    <source>
        <dbReference type="EMBL" id="GAA3952064.1"/>
    </source>
</evidence>
<feature type="domain" description="SGNH hydrolase-type esterase" evidence="1">
    <location>
        <begin position="33"/>
        <end position="268"/>
    </location>
</feature>
<reference evidence="3" key="1">
    <citation type="journal article" date="2019" name="Int. J. Syst. Evol. Microbiol.">
        <title>The Global Catalogue of Microorganisms (GCM) 10K type strain sequencing project: providing services to taxonomists for standard genome sequencing and annotation.</title>
        <authorList>
            <consortium name="The Broad Institute Genomics Platform"/>
            <consortium name="The Broad Institute Genome Sequencing Center for Infectious Disease"/>
            <person name="Wu L."/>
            <person name="Ma J."/>
        </authorList>
    </citation>
    <scope>NUCLEOTIDE SEQUENCE [LARGE SCALE GENOMIC DNA]</scope>
    <source>
        <strain evidence="3">JCM 17555</strain>
    </source>
</reference>
<dbReference type="Proteomes" id="UP001501337">
    <property type="component" value="Unassembled WGS sequence"/>
</dbReference>
<name>A0ABP7NQI5_9GAMM</name>